<comment type="caution">
    <text evidence="10">The sequence shown here is derived from an EMBL/GenBank/DDBJ whole genome shotgun (WGS) entry which is preliminary data.</text>
</comment>
<dbReference type="Gene3D" id="3.30.300.30">
    <property type="match status" value="3"/>
</dbReference>
<dbReference type="GO" id="GO:0005829">
    <property type="term" value="C:cytosol"/>
    <property type="evidence" value="ECO:0007669"/>
    <property type="project" value="TreeGrafter"/>
</dbReference>
<dbReference type="RefSeq" id="WP_003389361.1">
    <property type="nucleotide sequence ID" value="NZ_APBN01000006.1"/>
</dbReference>
<dbReference type="Pfam" id="PF13193">
    <property type="entry name" value="AMP-binding_C"/>
    <property type="match status" value="2"/>
</dbReference>
<evidence type="ECO:0000256" key="7">
    <source>
        <dbReference type="ARBA" id="ARBA00023194"/>
    </source>
</evidence>
<dbReference type="FunFam" id="1.10.1200.10:FF:000016">
    <property type="entry name" value="Non-ribosomal peptide synthase"/>
    <property type="match status" value="1"/>
</dbReference>
<feature type="domain" description="Carrier" evidence="9">
    <location>
        <begin position="530"/>
        <end position="605"/>
    </location>
</feature>
<dbReference type="Pfam" id="PF00501">
    <property type="entry name" value="AMP-binding"/>
    <property type="match status" value="3"/>
</dbReference>
<keyword evidence="7" id="KW-0045">Antibiotic biosynthesis</keyword>
<keyword evidence="8" id="KW-0511">Multifunctional enzyme</keyword>
<dbReference type="FunFam" id="2.30.38.10:FF:000001">
    <property type="entry name" value="Non-ribosomal peptide synthetase PvdI"/>
    <property type="match status" value="1"/>
</dbReference>
<name>M8DE75_9BACL</name>
<dbReference type="InterPro" id="IPR042099">
    <property type="entry name" value="ANL_N_sf"/>
</dbReference>
<dbReference type="InterPro" id="IPR010071">
    <property type="entry name" value="AA_adenyl_dom"/>
</dbReference>
<feature type="domain" description="Carrier" evidence="9">
    <location>
        <begin position="2635"/>
        <end position="2709"/>
    </location>
</feature>
<dbReference type="InterPro" id="IPR045851">
    <property type="entry name" value="AMP-bd_C_sf"/>
</dbReference>
<comment type="similarity">
    <text evidence="2">Belongs to the ATP-dependent AMP-binding enzyme family.</text>
</comment>
<dbReference type="Gene3D" id="3.40.50.12780">
    <property type="entry name" value="N-terminal domain of ligase-like"/>
    <property type="match status" value="2"/>
</dbReference>
<evidence type="ECO:0000256" key="5">
    <source>
        <dbReference type="ARBA" id="ARBA00022598"/>
    </source>
</evidence>
<dbReference type="FunFam" id="3.40.50.12780:FF:000012">
    <property type="entry name" value="Non-ribosomal peptide synthetase"/>
    <property type="match status" value="2"/>
</dbReference>
<dbReference type="PANTHER" id="PTHR45527">
    <property type="entry name" value="NONRIBOSOMAL PEPTIDE SYNTHETASE"/>
    <property type="match status" value="1"/>
</dbReference>
<dbReference type="Gene3D" id="3.30.559.10">
    <property type="entry name" value="Chloramphenicol acetyltransferase-like domain"/>
    <property type="match status" value="2"/>
</dbReference>
<dbReference type="FunFam" id="3.40.50.980:FF:000001">
    <property type="entry name" value="Non-ribosomal peptide synthetase"/>
    <property type="match status" value="2"/>
</dbReference>
<evidence type="ECO:0000256" key="2">
    <source>
        <dbReference type="ARBA" id="ARBA00006432"/>
    </source>
</evidence>
<dbReference type="SUPFAM" id="SSF56801">
    <property type="entry name" value="Acetyl-CoA synthetase-like"/>
    <property type="match status" value="3"/>
</dbReference>
<dbReference type="PROSITE" id="PS00012">
    <property type="entry name" value="PHOSPHOPANTETHEINE"/>
    <property type="match status" value="2"/>
</dbReference>
<dbReference type="InterPro" id="IPR020845">
    <property type="entry name" value="AMP-binding_CS"/>
</dbReference>
<dbReference type="STRING" id="1300222.I532_15611"/>
<evidence type="ECO:0000313" key="11">
    <source>
        <dbReference type="Proteomes" id="UP000012081"/>
    </source>
</evidence>
<dbReference type="InterPro" id="IPR001242">
    <property type="entry name" value="Condensation_dom"/>
</dbReference>
<keyword evidence="3" id="KW-0596">Phosphopantetheine</keyword>
<evidence type="ECO:0000313" key="10">
    <source>
        <dbReference type="EMBL" id="EMT51783.1"/>
    </source>
</evidence>
<dbReference type="InterPro" id="IPR036736">
    <property type="entry name" value="ACP-like_sf"/>
</dbReference>
<dbReference type="NCBIfam" id="TIGR01733">
    <property type="entry name" value="AA-adenyl-dom"/>
    <property type="match status" value="3"/>
</dbReference>
<dbReference type="Gene3D" id="1.10.1200.10">
    <property type="entry name" value="ACP-like"/>
    <property type="match status" value="3"/>
</dbReference>
<dbReference type="Pfam" id="PF00668">
    <property type="entry name" value="Condensation"/>
    <property type="match status" value="2"/>
</dbReference>
<dbReference type="GO" id="GO:0017000">
    <property type="term" value="P:antibiotic biosynthetic process"/>
    <property type="evidence" value="ECO:0007669"/>
    <property type="project" value="UniProtKB-KW"/>
</dbReference>
<dbReference type="Gene3D" id="3.30.559.30">
    <property type="entry name" value="Nonribosomal peptide synthetase, condensation domain"/>
    <property type="match status" value="2"/>
</dbReference>
<dbReference type="FunFam" id="3.30.300.30:FF:000010">
    <property type="entry name" value="Enterobactin synthetase component F"/>
    <property type="match status" value="2"/>
</dbReference>
<dbReference type="GO" id="GO:0043041">
    <property type="term" value="P:amino acid activation for nonribosomal peptide biosynthetic process"/>
    <property type="evidence" value="ECO:0007669"/>
    <property type="project" value="TreeGrafter"/>
</dbReference>
<organism evidence="10 11">
    <name type="scientific">Brevibacillus borstelensis AK1</name>
    <dbReference type="NCBI Taxonomy" id="1300222"/>
    <lineage>
        <taxon>Bacteria</taxon>
        <taxon>Bacillati</taxon>
        <taxon>Bacillota</taxon>
        <taxon>Bacilli</taxon>
        <taxon>Bacillales</taxon>
        <taxon>Paenibacillaceae</taxon>
        <taxon>Brevibacillus</taxon>
    </lineage>
</organism>
<evidence type="ECO:0000256" key="8">
    <source>
        <dbReference type="ARBA" id="ARBA00023268"/>
    </source>
</evidence>
<dbReference type="GO" id="GO:0072330">
    <property type="term" value="P:monocarboxylic acid biosynthetic process"/>
    <property type="evidence" value="ECO:0007669"/>
    <property type="project" value="UniProtKB-ARBA"/>
</dbReference>
<dbReference type="GO" id="GO:0008610">
    <property type="term" value="P:lipid biosynthetic process"/>
    <property type="evidence" value="ECO:0007669"/>
    <property type="project" value="UniProtKB-ARBA"/>
</dbReference>
<dbReference type="NCBIfam" id="NF003417">
    <property type="entry name" value="PRK04813.1"/>
    <property type="match status" value="3"/>
</dbReference>
<feature type="domain" description="Carrier" evidence="9">
    <location>
        <begin position="1595"/>
        <end position="1670"/>
    </location>
</feature>
<dbReference type="OrthoDB" id="9765680at2"/>
<dbReference type="SMART" id="SM00823">
    <property type="entry name" value="PKS_PP"/>
    <property type="match status" value="3"/>
</dbReference>
<evidence type="ECO:0000256" key="3">
    <source>
        <dbReference type="ARBA" id="ARBA00022450"/>
    </source>
</evidence>
<gene>
    <name evidence="10" type="ORF">I532_15611</name>
</gene>
<comment type="cofactor">
    <cofactor evidence="1">
        <name>pantetheine 4'-phosphate</name>
        <dbReference type="ChEBI" id="CHEBI:47942"/>
    </cofactor>
</comment>
<dbReference type="PATRIC" id="fig|1300222.3.peg.3267"/>
<sequence>MSVIHIQENRMKLEQFSNMDACIHHLIEQQAALTPNQTAVIYEANELSYQQLNEKANQFAHYLVQCGLQIEEPVAVCMDRSLEMVIVLLGVLKAGGAYVPIDPNYPQKRLEYMLTDAKAPIIVTTQSREMIFADQQLGDAKLVVVDKGEEWSKQPSRNLDIPMTGDNLIYMIYTSGSTGNPKGVMNTHRALNNRLQWMQKEFQLNSSDRILQKTPFSFDVSVWEFFWPLLAGATLVMARPEAHKDPEYLIQTVQAMNITTMHFVPSMLQIFLDTYQTETPLPSLKRIICSGEALTKSMELAFFSKFDKVELYNLYGPTEAAIDVTYWKCTGDKREKAVPIGFPISNIRLHIIDGENLITEPGVAGELHIGGIGLARGYHNKPELTEEKFIADPFHEGERLYKTGDLCRYREDGAIEYIGRIDFQVKIRGYRIELGEIEAAMERLPNIKQCVVTAVREGDHTFLVAYVTVLDDEKWEENSVRKQMEEQLPDYMIPSFFVRLDGFPLSSNGKVDRKSLPAPQKNRIVPAERQPQTETEKIVASFWKELLFLDDVGIDTPFLHVGGNSLFAARFVTRLKQRLPIHLTLKDVFQHPTIRQLSAFIDSQSFISEEQTLLPAKNDEKKRELSFAQKRLWFINEWQGTSSLYNLPTYFEITGPLQYDAFLASLEHLLARHEVLRVNFIEEDGRPFQVIDDSKKSNLERISLSDQPYELAKQTALQAMEEDAKIPFELTSDPLYRFKLYKLSDNQHLFYYNVHHIVWDGWSNYVFQSDLLKKYNEIVGGTDCEVQEAMEGQVQYSDYVTWQNAFIDSPVYREQMDFWKTQLGTEAPSIKLMANQKKTHPDGHNGAVSTFQIPNQVLEQLKAFCKQNNTTLFMAMLSLFKLLIYRLSQEKDIAIGTTAAGRNHAKLEGLLGFFVNTLVIRNEIREGTSFVELVQQVSDTAVKAFSHGDVPFDKVVEELQPHRSVNQQPLFQYMFTFQDFAFDPAQGNQLAVSEPISLHNDTAKFDLTLFMERSGEEYIGKWEYRTDLFEEETIKRFSSHFLQLCERVLAQPFTAVEQLPVLSEREKAFMIHTLNETACEFPDVALHEWFEAQAMKTPDNIAAEYEGECLTYRELDEKANQLAHLLREKGVAPDTPVGLCMERSLELVVSMMGILKAGGAFLPIDTEVPWERAYAILQDAGASICITQPGTRLQETKDIELLSYLIQESLLEGYPVTKPDVQVTPDHLVSIYYTSGSTGKPKGVSNTHKGWVNRMNWMQNKHRLQAHEVALQKTILTFDDSAVEIFWPLTVGAKIAFLPKGAHRDPVSIIEYAIKHNVSLLQFVPSMLKMVLEQITPVQRQQLTNLRIVVSSGEALHADVVRSFYEKMPGKLFNTWGATEVSIDSTCFDCEPDVENSSEIVSVGRPIDNNRIYVLDKFLEPVPPGVPGDLYIAGIGLARGYINNPERTAQSFIPDPFYPGEFMYRTGDRGYLKPDGNIMFLGRQDNQIKLRGMRVELGEIETTLRAIAGVSEAVVIVHKTESDIQYLAAYYTSAEGDIQPGVLKHELKKVLPDYMVPSYYVQLQAFPLNANGKIDRHQLPKPSEQNLAAVGAYVAPKNDKEQAILSIWLEKLGVQKIGVQDNFFELGGHSLLAVQIISEVNKKFESRLYVKDLFENPTIETLAGVLEKRKNSDASSPVMELADRNQPFPLSDAQKRIWFLDQLYQDTKHNMPLVLKFHGSVDSERLQDCLNQLIDRHESLRTAFLNKNGEPIQRILPHATISLQVEEWGDRELQQIVRREMSSPFDLAAAPLVRGTLVKGKSADVLVLTFHHIISDGWSLKVVKEELLKLYAGERTFLEEKPVQYVDYLLRHNDFINQAEYQEQLSYWKKKFDGEIPLLQLPISRSRQRESKTGNETLRKSLSMQVSSDIKAFSQEQRVTPFMTLLSVFGVLLSRLSQQTDLIIGTPVVNRNTSELEKSVGLYLNTLPLRMELDANATYRDVLDQAKQTVLEAFANQDIPFEKIVEEVNPKRNLNRNPLFDVSINYRSFDEPKTYAADNVVVEEIEVDEIESKFFMTLYIEEAADGFHLTLAYQNQLFEKERMAEFLNQYIHLLQQAMKLADQSIQSYSLVTEQAKRILPDPTARLQQIDYPRIIEQVKYWSEQAPHQVAVEDNEKSYTYRELFQDSLRIAKGLRRRNVHSGDVVALYGDRSYEMIISMMGVHLADAIFMNMDTQVPEKRFESMLQIANARVIVTSETLGQTYKDALAASGVQSFEVSDLLKEEAETGTDLPPAYTCPDAYIFFTSGTTGEPKGILGTHNSISHFLNWQRQEFGVTTKDRNAQLIHITFDAYLRDVFLPLTSGASLFIPSKQETDMLDWLAKKEITMLHTVPSLAGHWLKQSAKTKSLPSLRHVFFSGEPLLASLVHAWREITDAQMNNFYGQTETTLIKCFYVVPKELAEEVQPLGNPMPDTQLLIVNQEKQLCGIGEPGEIMVRTPYRTKGYLNKELEAFIPNFFDPEDDIYLYRSGDMGRYRPDGSLEIIGRADDQIKIRGVRIDKNEIVAAILRQPYTKQCIILDAKQADEIQLNAYIVMEDGHKLYPDQLRKVLRNELPLVMIPNRFIQIDEVPVTSIGKIDRKKLAALEVFEEAESDDVFQTPLEMELGKIWTKLLPVSSVGPNSNFFECGGHSLLIVKMISRIDSLGYEISLMDVFEYPTIRGLAALMPERKKKDLSIRKVTRIKQKL</sequence>
<keyword evidence="11" id="KW-1185">Reference proteome</keyword>
<dbReference type="InterPro" id="IPR023213">
    <property type="entry name" value="CAT-like_dom_sf"/>
</dbReference>
<evidence type="ECO:0000256" key="6">
    <source>
        <dbReference type="ARBA" id="ARBA00022737"/>
    </source>
</evidence>
<dbReference type="CDD" id="cd05930">
    <property type="entry name" value="A_NRPS"/>
    <property type="match status" value="3"/>
</dbReference>
<dbReference type="CDD" id="cd19531">
    <property type="entry name" value="LCL_NRPS-like"/>
    <property type="match status" value="2"/>
</dbReference>
<dbReference type="Gene3D" id="3.40.50.980">
    <property type="match status" value="2"/>
</dbReference>
<dbReference type="FunFam" id="3.40.50.980:FF:000002">
    <property type="entry name" value="Enterobactin synthetase component F"/>
    <property type="match status" value="1"/>
</dbReference>
<dbReference type="InterPro" id="IPR009081">
    <property type="entry name" value="PP-bd_ACP"/>
</dbReference>
<evidence type="ECO:0000256" key="1">
    <source>
        <dbReference type="ARBA" id="ARBA00001957"/>
    </source>
</evidence>
<dbReference type="Pfam" id="PF00550">
    <property type="entry name" value="PP-binding"/>
    <property type="match status" value="3"/>
</dbReference>
<dbReference type="InterPro" id="IPR000873">
    <property type="entry name" value="AMP-dep_synth/lig_dom"/>
</dbReference>
<dbReference type="GO" id="GO:0016874">
    <property type="term" value="F:ligase activity"/>
    <property type="evidence" value="ECO:0007669"/>
    <property type="project" value="UniProtKB-KW"/>
</dbReference>
<keyword evidence="4" id="KW-0597">Phosphoprotein</keyword>
<keyword evidence="6" id="KW-0677">Repeat</keyword>
<reference evidence="10 11" key="1">
    <citation type="submission" date="2013-03" db="EMBL/GenBank/DDBJ databases">
        <title>Assembly of a new bacterial strain Brevibacillus borstelensis AK1.</title>
        <authorList>
            <person name="Rajan I."/>
            <person name="PoliReddy D."/>
            <person name="Sugumar T."/>
            <person name="Rathinam K."/>
            <person name="Alqarawi S."/>
            <person name="Khalil A.B."/>
            <person name="Sivakumar N."/>
        </authorList>
    </citation>
    <scope>NUCLEOTIDE SEQUENCE [LARGE SCALE GENOMIC DNA]</scope>
    <source>
        <strain evidence="10 11">AK1</strain>
    </source>
</reference>
<dbReference type="GO" id="GO:0044550">
    <property type="term" value="P:secondary metabolite biosynthetic process"/>
    <property type="evidence" value="ECO:0007669"/>
    <property type="project" value="UniProtKB-ARBA"/>
</dbReference>
<dbReference type="SUPFAM" id="SSF52777">
    <property type="entry name" value="CoA-dependent acyltransferases"/>
    <property type="match status" value="4"/>
</dbReference>
<dbReference type="PANTHER" id="PTHR45527:SF1">
    <property type="entry name" value="FATTY ACID SYNTHASE"/>
    <property type="match status" value="1"/>
</dbReference>
<evidence type="ECO:0000259" key="9">
    <source>
        <dbReference type="PROSITE" id="PS50075"/>
    </source>
</evidence>
<dbReference type="Gene3D" id="2.30.38.10">
    <property type="entry name" value="Luciferase, Domain 3"/>
    <property type="match status" value="1"/>
</dbReference>
<dbReference type="InterPro" id="IPR020806">
    <property type="entry name" value="PKS_PP-bd"/>
</dbReference>
<dbReference type="Proteomes" id="UP000012081">
    <property type="component" value="Unassembled WGS sequence"/>
</dbReference>
<proteinExistence type="inferred from homology"/>
<dbReference type="InterPro" id="IPR025110">
    <property type="entry name" value="AMP-bd_C"/>
</dbReference>
<dbReference type="SUPFAM" id="SSF47336">
    <property type="entry name" value="ACP-like"/>
    <property type="match status" value="3"/>
</dbReference>
<dbReference type="PROSITE" id="PS00455">
    <property type="entry name" value="AMP_BINDING"/>
    <property type="match status" value="3"/>
</dbReference>
<keyword evidence="5" id="KW-0436">Ligase</keyword>
<accession>M8DE75</accession>
<dbReference type="PROSITE" id="PS50075">
    <property type="entry name" value="CARRIER"/>
    <property type="match status" value="3"/>
</dbReference>
<evidence type="ECO:0000256" key="4">
    <source>
        <dbReference type="ARBA" id="ARBA00022553"/>
    </source>
</evidence>
<dbReference type="EMBL" id="APBN01000006">
    <property type="protein sequence ID" value="EMT51783.1"/>
    <property type="molecule type" value="Genomic_DNA"/>
</dbReference>
<protein>
    <submittedName>
        <fullName evidence="10">Amino acid adenylation domain-containing protein</fullName>
    </submittedName>
</protein>
<dbReference type="GO" id="GO:0031177">
    <property type="term" value="F:phosphopantetheine binding"/>
    <property type="evidence" value="ECO:0007669"/>
    <property type="project" value="InterPro"/>
</dbReference>
<dbReference type="InterPro" id="IPR006162">
    <property type="entry name" value="Ppantetheine_attach_site"/>
</dbReference>